<dbReference type="Pfam" id="PF00394">
    <property type="entry name" value="Cu-oxidase"/>
    <property type="match status" value="1"/>
</dbReference>
<dbReference type="InterPro" id="IPR033138">
    <property type="entry name" value="Cu_oxidase_CS"/>
</dbReference>
<dbReference type="PROSITE" id="PS00079">
    <property type="entry name" value="MULTICOPPER_OXIDASE1"/>
    <property type="match status" value="1"/>
</dbReference>
<dbReference type="CDD" id="cd13899">
    <property type="entry name" value="CuRO_3_Fet3p"/>
    <property type="match status" value="1"/>
</dbReference>
<reference evidence="15" key="1">
    <citation type="submission" date="2023-07" db="EMBL/GenBank/DDBJ databases">
        <title>A draft genome of Kazachstania heterogenica Y-27499.</title>
        <authorList>
            <person name="Donic C."/>
            <person name="Kralova J.S."/>
            <person name="Fidel L."/>
            <person name="Ben-Dor S."/>
            <person name="Jung S."/>
        </authorList>
    </citation>
    <scope>NUCLEOTIDE SEQUENCE [LARGE SCALE GENOMIC DNA]</scope>
    <source>
        <strain evidence="15">Y27499</strain>
    </source>
</reference>
<proteinExistence type="inferred from homology"/>
<evidence type="ECO:0000256" key="3">
    <source>
        <dbReference type="ARBA" id="ARBA00022496"/>
    </source>
</evidence>
<evidence type="ECO:0000259" key="11">
    <source>
        <dbReference type="Pfam" id="PF00394"/>
    </source>
</evidence>
<evidence type="ECO:0000313" key="14">
    <source>
        <dbReference type="EMBL" id="KAK5773754.1"/>
    </source>
</evidence>
<dbReference type="InterPro" id="IPR008972">
    <property type="entry name" value="Cupredoxin"/>
</dbReference>
<keyword evidence="9" id="KW-0472">Membrane</keyword>
<dbReference type="InterPro" id="IPR011706">
    <property type="entry name" value="Cu-oxidase_C"/>
</dbReference>
<evidence type="ECO:0000256" key="6">
    <source>
        <dbReference type="ARBA" id="ARBA00023004"/>
    </source>
</evidence>
<dbReference type="Gene3D" id="2.60.40.420">
    <property type="entry name" value="Cupredoxins - blue copper proteins"/>
    <property type="match status" value="3"/>
</dbReference>
<feature type="domain" description="Plastocyanin-like" evidence="11">
    <location>
        <begin position="183"/>
        <end position="293"/>
    </location>
</feature>
<dbReference type="Proteomes" id="UP001306508">
    <property type="component" value="Unassembled WGS sequence"/>
</dbReference>
<dbReference type="CDD" id="cd13877">
    <property type="entry name" value="CuRO_2_Fet3p_like"/>
    <property type="match status" value="1"/>
</dbReference>
<keyword evidence="7" id="KW-0186">Copper</keyword>
<dbReference type="Pfam" id="PF07731">
    <property type="entry name" value="Cu-oxidase_2"/>
    <property type="match status" value="1"/>
</dbReference>
<feature type="domain" description="Plastocyanin-like" evidence="13">
    <location>
        <begin position="65"/>
        <end position="174"/>
    </location>
</feature>
<comment type="similarity">
    <text evidence="2">Belongs to the multicopper oxidase family.</text>
</comment>
<evidence type="ECO:0000256" key="8">
    <source>
        <dbReference type="ARBA" id="ARBA00023065"/>
    </source>
</evidence>
<evidence type="ECO:0000256" key="1">
    <source>
        <dbReference type="ARBA" id="ARBA00001935"/>
    </source>
</evidence>
<evidence type="ECO:0000313" key="15">
    <source>
        <dbReference type="Proteomes" id="UP001306508"/>
    </source>
</evidence>
<keyword evidence="9" id="KW-0812">Transmembrane</keyword>
<accession>A0AAN7WG48</accession>
<dbReference type="PANTHER" id="PTHR11709:SF434">
    <property type="entry name" value="IRON TRANSPORT MULTICOPPER OXIDASE FET5-RELATED"/>
    <property type="match status" value="1"/>
</dbReference>
<dbReference type="FunFam" id="2.60.40.420:FF:000024">
    <property type="entry name" value="FET5p Multicopper oxidase"/>
    <property type="match status" value="1"/>
</dbReference>
<evidence type="ECO:0000259" key="13">
    <source>
        <dbReference type="Pfam" id="PF07732"/>
    </source>
</evidence>
<keyword evidence="3" id="KW-0410">Iron transport</keyword>
<keyword evidence="6" id="KW-0408">Iron</keyword>
<dbReference type="PROSITE" id="PS00080">
    <property type="entry name" value="MULTICOPPER_OXIDASE2"/>
    <property type="match status" value="1"/>
</dbReference>
<dbReference type="GO" id="GO:0010106">
    <property type="term" value="P:cellular response to iron ion starvation"/>
    <property type="evidence" value="ECO:0007669"/>
    <property type="project" value="TreeGrafter"/>
</dbReference>
<dbReference type="GO" id="GO:0004322">
    <property type="term" value="F:ferroxidase activity"/>
    <property type="evidence" value="ECO:0007669"/>
    <property type="project" value="TreeGrafter"/>
</dbReference>
<dbReference type="AlphaFoldDB" id="A0AAN7WG48"/>
<dbReference type="InterPro" id="IPR044130">
    <property type="entry name" value="CuRO_2_Fet3-like"/>
</dbReference>
<dbReference type="GO" id="GO:0000329">
    <property type="term" value="C:fungal-type vacuole membrane"/>
    <property type="evidence" value="ECO:0007669"/>
    <property type="project" value="TreeGrafter"/>
</dbReference>
<feature type="signal peptide" evidence="10">
    <location>
        <begin position="1"/>
        <end position="26"/>
    </location>
</feature>
<comment type="caution">
    <text evidence="14">The sequence shown here is derived from an EMBL/GenBank/DDBJ whole genome shotgun (WGS) entry which is preliminary data.</text>
</comment>
<evidence type="ECO:0000256" key="4">
    <source>
        <dbReference type="ARBA" id="ARBA00022723"/>
    </source>
</evidence>
<feature type="domain" description="Plastocyanin-like" evidence="12">
    <location>
        <begin position="411"/>
        <end position="554"/>
    </location>
</feature>
<keyword evidence="8" id="KW-0813">Transport</keyword>
<evidence type="ECO:0000259" key="12">
    <source>
        <dbReference type="Pfam" id="PF07731"/>
    </source>
</evidence>
<dbReference type="InterPro" id="IPR002355">
    <property type="entry name" value="Cu_oxidase_Cu_BS"/>
</dbReference>
<keyword evidence="8" id="KW-0406">Ion transport</keyword>
<protein>
    <submittedName>
        <fullName evidence="14">Uncharacterized protein</fullName>
    </submittedName>
</protein>
<evidence type="ECO:0000256" key="9">
    <source>
        <dbReference type="SAM" id="Phobius"/>
    </source>
</evidence>
<name>A0AAN7WG48_9SACH</name>
<dbReference type="InterPro" id="IPR001117">
    <property type="entry name" value="Cu-oxidase_2nd"/>
</dbReference>
<keyword evidence="10" id="KW-0732">Signal</keyword>
<dbReference type="EMBL" id="JAWIZZ010000071">
    <property type="protein sequence ID" value="KAK5773754.1"/>
    <property type="molecule type" value="Genomic_DNA"/>
</dbReference>
<dbReference type="GO" id="GO:0033215">
    <property type="term" value="P:reductive iron assimilation"/>
    <property type="evidence" value="ECO:0007669"/>
    <property type="project" value="TreeGrafter"/>
</dbReference>
<dbReference type="GO" id="GO:0005507">
    <property type="term" value="F:copper ion binding"/>
    <property type="evidence" value="ECO:0007669"/>
    <property type="project" value="InterPro"/>
</dbReference>
<dbReference type="InterPro" id="IPR045087">
    <property type="entry name" value="Cu-oxidase_fam"/>
</dbReference>
<dbReference type="InterPro" id="IPR011707">
    <property type="entry name" value="Cu-oxidase-like_N"/>
</dbReference>
<dbReference type="PANTHER" id="PTHR11709">
    <property type="entry name" value="MULTI-COPPER OXIDASE"/>
    <property type="match status" value="1"/>
</dbReference>
<sequence>MKIKTSPILLIRTLLQTLLLCQLIKSEQVNDSNYINQIITKTQTFYFTASWKNVTFHDEDGKTKIKEMIAFNDQWPLPEIHVSKGDRIQIYLTNAFQDDTPTSLHFHGLFHNIENGGSNQMDGASMVTQCPIIPGQTYLYNFSVPNQIGTYWYHAHYGAQYGDGMRGAFIVHDPDIPFQYDDDITITLADLYYKDYKSTEKEFLSRYNPTGAEPVPQHLLFNDTFHGELHFQQNKTYLLRFINTGLFVSQYIMLEDHDFTIVEVDGSYVKPNVTNILYLAAGQRMCALVRSKSFNNKNSKESIRNYALMQIMDDTMLDVIPKGLQLNITNDLIYDETLPKAKSLYLDDTEKNPWFENIYKHATNDFYLKPLNEDKLYSKYDKQIVLNVRMRNLGDGVNYAFFNNITYVLPKVPFLTSVVTSGKLTMDPRIYSDNSNVFILNRDEIIEIVLNNYDTGRHPFHLHGHKFQVVQKSPPFNESLDTTVPQELLTVPYDENHPLVEYPDTPILRDTVILEPNGHVVIRFKADNPGVWMFHCHVDWHLQQGLAAIMVEDPITLQSIEILGENYKEICQAAKIPNKGNSAGHSDDWFNLDGLRRQPKPLPEGFTFKGYFAMFLCTIIALWGLWSIIQFGLSEVIPNDEEIYNKLTQKLKENNISYQ</sequence>
<feature type="chain" id="PRO_5042834184" evidence="10">
    <location>
        <begin position="27"/>
        <end position="659"/>
    </location>
</feature>
<keyword evidence="15" id="KW-1185">Reference proteome</keyword>
<keyword evidence="5" id="KW-0560">Oxidoreductase</keyword>
<evidence type="ECO:0000256" key="5">
    <source>
        <dbReference type="ARBA" id="ARBA00023002"/>
    </source>
</evidence>
<evidence type="ECO:0000256" key="7">
    <source>
        <dbReference type="ARBA" id="ARBA00023008"/>
    </source>
</evidence>
<keyword evidence="9" id="KW-1133">Transmembrane helix</keyword>
<comment type="cofactor">
    <cofactor evidence="1">
        <name>Cu cation</name>
        <dbReference type="ChEBI" id="CHEBI:23378"/>
    </cofactor>
</comment>
<keyword evidence="4" id="KW-0479">Metal-binding</keyword>
<dbReference type="SUPFAM" id="SSF49503">
    <property type="entry name" value="Cupredoxins"/>
    <property type="match status" value="3"/>
</dbReference>
<evidence type="ECO:0000256" key="2">
    <source>
        <dbReference type="ARBA" id="ARBA00010609"/>
    </source>
</evidence>
<organism evidence="14 15">
    <name type="scientific">Arxiozyma heterogenica</name>
    <dbReference type="NCBI Taxonomy" id="278026"/>
    <lineage>
        <taxon>Eukaryota</taxon>
        <taxon>Fungi</taxon>
        <taxon>Dikarya</taxon>
        <taxon>Ascomycota</taxon>
        <taxon>Saccharomycotina</taxon>
        <taxon>Saccharomycetes</taxon>
        <taxon>Saccharomycetales</taxon>
        <taxon>Saccharomycetaceae</taxon>
        <taxon>Arxiozyma</taxon>
    </lineage>
</organism>
<dbReference type="Pfam" id="PF07732">
    <property type="entry name" value="Cu-oxidase_3"/>
    <property type="match status" value="1"/>
</dbReference>
<gene>
    <name evidence="14" type="ORF">RI543_005066</name>
</gene>
<feature type="transmembrane region" description="Helical" evidence="9">
    <location>
        <begin position="610"/>
        <end position="629"/>
    </location>
</feature>
<evidence type="ECO:0000256" key="10">
    <source>
        <dbReference type="SAM" id="SignalP"/>
    </source>
</evidence>